<accession>A0A381YYK0</accession>
<protein>
    <submittedName>
        <fullName evidence="1">Uncharacterized protein</fullName>
    </submittedName>
</protein>
<proteinExistence type="predicted"/>
<reference evidence="1" key="1">
    <citation type="submission" date="2018-05" db="EMBL/GenBank/DDBJ databases">
        <authorList>
            <person name="Lanie J.A."/>
            <person name="Ng W.-L."/>
            <person name="Kazmierczak K.M."/>
            <person name="Andrzejewski T.M."/>
            <person name="Davidsen T.M."/>
            <person name="Wayne K.J."/>
            <person name="Tettelin H."/>
            <person name="Glass J.I."/>
            <person name="Rusch D."/>
            <person name="Podicherti R."/>
            <person name="Tsui H.-C.T."/>
            <person name="Winkler M.E."/>
        </authorList>
    </citation>
    <scope>NUCLEOTIDE SEQUENCE</scope>
</reference>
<evidence type="ECO:0000313" key="1">
    <source>
        <dbReference type="EMBL" id="SVA82085.1"/>
    </source>
</evidence>
<sequence>MKKSILLIITLVFLNACAEYSSLIGPSYTMAKSGSILQ</sequence>
<name>A0A381YYK0_9ZZZZ</name>
<dbReference type="EMBL" id="UINC01019392">
    <property type="protein sequence ID" value="SVA82085.1"/>
    <property type="molecule type" value="Genomic_DNA"/>
</dbReference>
<dbReference type="AlphaFoldDB" id="A0A381YYK0"/>
<gene>
    <name evidence="1" type="ORF">METZ01_LOCUS134939</name>
</gene>
<feature type="non-terminal residue" evidence="1">
    <location>
        <position position="38"/>
    </location>
</feature>
<organism evidence="1">
    <name type="scientific">marine metagenome</name>
    <dbReference type="NCBI Taxonomy" id="408172"/>
    <lineage>
        <taxon>unclassified sequences</taxon>
        <taxon>metagenomes</taxon>
        <taxon>ecological metagenomes</taxon>
    </lineage>
</organism>